<evidence type="ECO:0000313" key="2">
    <source>
        <dbReference type="Proteomes" id="UP000694407"/>
    </source>
</evidence>
<proteinExistence type="predicted"/>
<dbReference type="Ensembl" id="ENSMMMT00000028638.1">
    <property type="protein sequence ID" value="ENSMMMP00000025304.1"/>
    <property type="gene ID" value="ENSMMMG00000022151.1"/>
</dbReference>
<organism evidence="1 2">
    <name type="scientific">Marmota marmota marmota</name>
    <name type="common">Alpine marmot</name>
    <dbReference type="NCBI Taxonomy" id="9994"/>
    <lineage>
        <taxon>Eukaryota</taxon>
        <taxon>Metazoa</taxon>
        <taxon>Chordata</taxon>
        <taxon>Craniata</taxon>
        <taxon>Vertebrata</taxon>
        <taxon>Euteleostomi</taxon>
        <taxon>Mammalia</taxon>
        <taxon>Eutheria</taxon>
        <taxon>Euarchontoglires</taxon>
        <taxon>Glires</taxon>
        <taxon>Rodentia</taxon>
        <taxon>Sciuromorpha</taxon>
        <taxon>Sciuridae</taxon>
        <taxon>Xerinae</taxon>
        <taxon>Marmotini</taxon>
        <taxon>Marmota</taxon>
    </lineage>
</organism>
<evidence type="ECO:0008006" key="3">
    <source>
        <dbReference type="Google" id="ProtNLM"/>
    </source>
</evidence>
<dbReference type="AlphaFoldDB" id="A0A8C6EYF1"/>
<dbReference type="PANTHER" id="PTHR31635">
    <property type="entry name" value="REVERSE TRANSCRIPTASE DOMAIN-CONTAINING PROTEIN-RELATED"/>
    <property type="match status" value="1"/>
</dbReference>
<reference evidence="1" key="2">
    <citation type="submission" date="2025-09" db="UniProtKB">
        <authorList>
            <consortium name="Ensembl"/>
        </authorList>
    </citation>
    <scope>IDENTIFICATION</scope>
</reference>
<dbReference type="GeneTree" id="ENSGT01150000286925"/>
<dbReference type="Proteomes" id="UP000694407">
    <property type="component" value="Unplaced"/>
</dbReference>
<dbReference type="PANTHER" id="PTHR31635:SF196">
    <property type="entry name" value="REVERSE TRANSCRIPTASE DOMAIN-CONTAINING PROTEIN-RELATED"/>
    <property type="match status" value="1"/>
</dbReference>
<protein>
    <recommendedName>
        <fullName evidence="3">Reverse transcriptase domain-containing protein</fullName>
    </recommendedName>
</protein>
<reference evidence="1" key="1">
    <citation type="submission" date="2025-08" db="UniProtKB">
        <authorList>
            <consortium name="Ensembl"/>
        </authorList>
    </citation>
    <scope>IDENTIFICATION</scope>
</reference>
<keyword evidence="2" id="KW-1185">Reference proteome</keyword>
<name>A0A8C6EYF1_MARMA</name>
<evidence type="ECO:0000313" key="1">
    <source>
        <dbReference type="Ensembl" id="ENSMMMP00000025304.1"/>
    </source>
</evidence>
<accession>A0A8C6EYF1</accession>
<sequence length="130" mass="15378">MILYLTDPKGSTKKLLELINEFSKVAGYKINMHKSKAFLYISDKSSEMEMRTTTPFTISSKKTKYLGINLTKEVKDLYNENYRTLKREIEEDQRRWKNIPCSWIGRRVHIFSAKGVQYTQLLTKFSIKKK</sequence>